<evidence type="ECO:0000313" key="2">
    <source>
        <dbReference type="Proteomes" id="UP000789920"/>
    </source>
</evidence>
<keyword evidence="2" id="KW-1185">Reference proteome</keyword>
<accession>A0ACA9RRN7</accession>
<protein>
    <submittedName>
        <fullName evidence="1">6410_t:CDS:1</fullName>
    </submittedName>
</protein>
<proteinExistence type="predicted"/>
<name>A0ACA9RRN7_9GLOM</name>
<dbReference type="Proteomes" id="UP000789920">
    <property type="component" value="Unassembled WGS sequence"/>
</dbReference>
<comment type="caution">
    <text evidence="1">The sequence shown here is derived from an EMBL/GenBank/DDBJ whole genome shotgun (WGS) entry which is preliminary data.</text>
</comment>
<sequence length="53" mass="6137">NNVITRLLQAVPEVTNHQPLVYVGNSKRTKRHRRQLQQKAVVGTPKLELFWSS</sequence>
<reference evidence="1" key="1">
    <citation type="submission" date="2021-06" db="EMBL/GenBank/DDBJ databases">
        <authorList>
            <person name="Kallberg Y."/>
            <person name="Tangrot J."/>
            <person name="Rosling A."/>
        </authorList>
    </citation>
    <scope>NUCLEOTIDE SEQUENCE</scope>
    <source>
        <strain evidence="1">MA461A</strain>
    </source>
</reference>
<organism evidence="1 2">
    <name type="scientific">Racocetra persica</name>
    <dbReference type="NCBI Taxonomy" id="160502"/>
    <lineage>
        <taxon>Eukaryota</taxon>
        <taxon>Fungi</taxon>
        <taxon>Fungi incertae sedis</taxon>
        <taxon>Mucoromycota</taxon>
        <taxon>Glomeromycotina</taxon>
        <taxon>Glomeromycetes</taxon>
        <taxon>Diversisporales</taxon>
        <taxon>Gigasporaceae</taxon>
        <taxon>Racocetra</taxon>
    </lineage>
</organism>
<evidence type="ECO:0000313" key="1">
    <source>
        <dbReference type="EMBL" id="CAG8806512.1"/>
    </source>
</evidence>
<feature type="non-terminal residue" evidence="1">
    <location>
        <position position="1"/>
    </location>
</feature>
<gene>
    <name evidence="1" type="ORF">RPERSI_LOCUS22175</name>
</gene>
<dbReference type="EMBL" id="CAJVQC010066541">
    <property type="protein sequence ID" value="CAG8806512.1"/>
    <property type="molecule type" value="Genomic_DNA"/>
</dbReference>